<accession>A0A1D8IMY1</accession>
<dbReference type="Proteomes" id="UP000095401">
    <property type="component" value="Chromosome"/>
</dbReference>
<organism evidence="4 5">
    <name type="scientific">Acidihalobacter yilgarnensis</name>
    <dbReference type="NCBI Taxonomy" id="2819280"/>
    <lineage>
        <taxon>Bacteria</taxon>
        <taxon>Pseudomonadati</taxon>
        <taxon>Pseudomonadota</taxon>
        <taxon>Gammaproteobacteria</taxon>
        <taxon>Chromatiales</taxon>
        <taxon>Ectothiorhodospiraceae</taxon>
        <taxon>Acidihalobacter</taxon>
    </lineage>
</organism>
<feature type="domain" description="Antitoxin Xre-like helix-turn-helix" evidence="3">
    <location>
        <begin position="59"/>
        <end position="116"/>
    </location>
</feature>
<evidence type="ECO:0000259" key="3">
    <source>
        <dbReference type="Pfam" id="PF20432"/>
    </source>
</evidence>
<sequence>MKPGKLENTVRAKPHTASGLTLRRDRAKAKARAKRADRNQAVSQYLTYYRTTTDNLLLLIRQGIPVREIEKAARAMQVTNEDLYELLHLPPSTMKRKLKNNDVLTPEQSERLLELMKLIGKVEDMLLSTGGDPDIESGVLLAHWLTTPLPALKGERPAEYMDTVAGAQRLSQLLSMIVSGAYA</sequence>
<dbReference type="InterPro" id="IPR024467">
    <property type="entry name" value="Xre/MbcA/ParS-like_toxin-bd"/>
</dbReference>
<dbReference type="Pfam" id="PF20432">
    <property type="entry name" value="Xre-like-HTH"/>
    <property type="match status" value="1"/>
</dbReference>
<evidence type="ECO:0000313" key="4">
    <source>
        <dbReference type="EMBL" id="AOU97829.1"/>
    </source>
</evidence>
<reference evidence="5" key="1">
    <citation type="submission" date="2016-09" db="EMBL/GenBank/DDBJ databases">
        <title>Acidihalobacter prosperus F5.</title>
        <authorList>
            <person name="Khaleque H.N."/>
            <person name="Ramsay J.P."/>
            <person name="Kaksonen A.H."/>
            <person name="Boxall N.J."/>
            <person name="Watkin E.L.J."/>
        </authorList>
    </citation>
    <scope>NUCLEOTIDE SEQUENCE [LARGE SCALE GENOMIC DNA]</scope>
    <source>
        <strain evidence="5">F5</strain>
    </source>
</reference>
<proteinExistence type="predicted"/>
<gene>
    <name evidence="4" type="ORF">BI364_07495</name>
</gene>
<feature type="domain" description="Antitoxin Xre/MbcA/ParS-like toxin-binding" evidence="2">
    <location>
        <begin position="142"/>
        <end position="177"/>
    </location>
</feature>
<dbReference type="Pfam" id="PF09722">
    <property type="entry name" value="Xre_MbcA_ParS_C"/>
    <property type="match status" value="1"/>
</dbReference>
<dbReference type="AlphaFoldDB" id="A0A1D8IMY1"/>
<name>A0A1D8IMY1_9GAMM</name>
<dbReference type="InterPro" id="IPR046847">
    <property type="entry name" value="Xre-like_HTH"/>
</dbReference>
<evidence type="ECO:0000313" key="5">
    <source>
        <dbReference type="Proteomes" id="UP000095401"/>
    </source>
</evidence>
<dbReference type="KEGG" id="aprs:BI364_07495"/>
<dbReference type="GO" id="GO:0003677">
    <property type="term" value="F:DNA binding"/>
    <property type="evidence" value="ECO:0007669"/>
    <property type="project" value="InterPro"/>
</dbReference>
<protein>
    <submittedName>
        <fullName evidence="4">Uncharacterized protein</fullName>
    </submittedName>
</protein>
<feature type="compositionally biased region" description="Basic and acidic residues" evidence="1">
    <location>
        <begin position="1"/>
        <end position="10"/>
    </location>
</feature>
<evidence type="ECO:0000256" key="1">
    <source>
        <dbReference type="SAM" id="MobiDB-lite"/>
    </source>
</evidence>
<dbReference type="EMBL" id="CP017415">
    <property type="protein sequence ID" value="AOU97829.1"/>
    <property type="molecule type" value="Genomic_DNA"/>
</dbReference>
<evidence type="ECO:0000259" key="2">
    <source>
        <dbReference type="Pfam" id="PF09722"/>
    </source>
</evidence>
<keyword evidence="5" id="KW-1185">Reference proteome</keyword>
<dbReference type="RefSeq" id="WP_070078207.1">
    <property type="nucleotide sequence ID" value="NZ_CP017415.1"/>
</dbReference>
<feature type="region of interest" description="Disordered" evidence="1">
    <location>
        <begin position="1"/>
        <end position="21"/>
    </location>
</feature>